<keyword evidence="2" id="KW-1185">Reference proteome</keyword>
<reference evidence="1" key="2">
    <citation type="journal article" date="2022" name="Syst. Appl. Microbiol.">
        <title>Physiological and genomic characterisation of Luteimonas fraxinea sp. nov., a bacterial species associated with trees tolerant to ash dieback.</title>
        <authorList>
            <person name="Ulrich K."/>
            <person name="Becker R."/>
            <person name="Behrendt U."/>
            <person name="Kube M."/>
            <person name="Schneck V."/>
            <person name="Ulrich A."/>
        </authorList>
    </citation>
    <scope>NUCLEOTIDE SEQUENCE</scope>
    <source>
        <strain evidence="1">A1P009</strain>
    </source>
</reference>
<accession>A0ABS8UE82</accession>
<comment type="caution">
    <text evidence="1">The sequence shown here is derived from an EMBL/GenBank/DDBJ whole genome shotgun (WGS) entry which is preliminary data.</text>
</comment>
<protein>
    <recommendedName>
        <fullName evidence="3">Secreted protein</fullName>
    </recommendedName>
</protein>
<proteinExistence type="predicted"/>
<reference evidence="1" key="1">
    <citation type="submission" date="2021-12" db="EMBL/GenBank/DDBJ databases">
        <authorList>
            <person name="Ulrich A."/>
        </authorList>
    </citation>
    <scope>NUCLEOTIDE SEQUENCE</scope>
    <source>
        <strain evidence="1">A1P009</strain>
    </source>
</reference>
<dbReference type="EMBL" id="JAJQKU010000002">
    <property type="protein sequence ID" value="MCD9097024.1"/>
    <property type="molecule type" value="Genomic_DNA"/>
</dbReference>
<sequence length="202" mass="20925">MDSGLAALLGAVIGGAASLLGVFGVEWAKARREARNYAIAAAGELAAASEMVRRRQWLEDVSSSATDAENGVVSRVSVHLPNEFLTATRGALTNAGNLPGALPSLVPRAVMLVDGIAADFKRLAEFDIGHPDSFLRADDPAGAKAVYSELFGVLLDGLATADAVVAEVKRLYPREAAAITTGLSSIEDMIAHGARLAAEGKI</sequence>
<evidence type="ECO:0000313" key="2">
    <source>
        <dbReference type="Proteomes" id="UP001430360"/>
    </source>
</evidence>
<evidence type="ECO:0000313" key="1">
    <source>
        <dbReference type="EMBL" id="MCD9097024.1"/>
    </source>
</evidence>
<organism evidence="1 2">
    <name type="scientific">Luteimonas fraxinea</name>
    <dbReference type="NCBI Taxonomy" id="2901869"/>
    <lineage>
        <taxon>Bacteria</taxon>
        <taxon>Pseudomonadati</taxon>
        <taxon>Pseudomonadota</taxon>
        <taxon>Gammaproteobacteria</taxon>
        <taxon>Lysobacterales</taxon>
        <taxon>Lysobacteraceae</taxon>
        <taxon>Luteimonas</taxon>
    </lineage>
</organism>
<dbReference type="Proteomes" id="UP001430360">
    <property type="component" value="Unassembled WGS sequence"/>
</dbReference>
<name>A0ABS8UE82_9GAMM</name>
<gene>
    <name evidence="1" type="ORF">LTT95_08740</name>
</gene>
<evidence type="ECO:0008006" key="3">
    <source>
        <dbReference type="Google" id="ProtNLM"/>
    </source>
</evidence>
<dbReference type="RefSeq" id="WP_232135959.1">
    <property type="nucleotide sequence ID" value="NZ_JAJQKU010000002.1"/>
</dbReference>